<dbReference type="AlphaFoldDB" id="A0A249MS26"/>
<evidence type="ECO:0000256" key="1">
    <source>
        <dbReference type="SAM" id="Phobius"/>
    </source>
</evidence>
<sequence length="62" mass="7159">MYMESIVDVEAVFVPWRGTSRPRARRLKPWKVFRNYAIFAAIVAMIVAFWAAFIAGLMLLLP</sequence>
<keyword evidence="1" id="KW-1133">Transmembrane helix</keyword>
<name>A0A249MS26_SPHXE</name>
<proteinExistence type="predicted"/>
<feature type="transmembrane region" description="Helical" evidence="1">
    <location>
        <begin position="36"/>
        <end position="61"/>
    </location>
</feature>
<keyword evidence="1" id="KW-0472">Membrane</keyword>
<dbReference type="RefSeq" id="WP_017181757.1">
    <property type="nucleotide sequence ID" value="NZ_CP022745.1"/>
</dbReference>
<organism evidence="2 3">
    <name type="scientific">Sphingobium xenophagum</name>
    <dbReference type="NCBI Taxonomy" id="121428"/>
    <lineage>
        <taxon>Bacteria</taxon>
        <taxon>Pseudomonadati</taxon>
        <taxon>Pseudomonadota</taxon>
        <taxon>Alphaproteobacteria</taxon>
        <taxon>Sphingomonadales</taxon>
        <taxon>Sphingomonadaceae</taxon>
        <taxon>Sphingobium</taxon>
    </lineage>
</organism>
<dbReference type="KEGG" id="shyd:CJD35_06635"/>
<keyword evidence="1" id="KW-0812">Transmembrane</keyword>
<evidence type="ECO:0000313" key="3">
    <source>
        <dbReference type="Proteomes" id="UP000217141"/>
    </source>
</evidence>
<reference evidence="2 3" key="1">
    <citation type="submission" date="2017-08" db="EMBL/GenBank/DDBJ databases">
        <title>Whole Genome Sequence of Sphingobium hydrophobicum C1: Insights into Adaption to the Electronic-waste Contaminated Sediment.</title>
        <authorList>
            <person name="Song D."/>
            <person name="Chen X."/>
            <person name="Xu M."/>
        </authorList>
    </citation>
    <scope>NUCLEOTIDE SEQUENCE [LARGE SCALE GENOMIC DNA]</scope>
    <source>
        <strain evidence="2 3">C1</strain>
    </source>
</reference>
<dbReference type="Proteomes" id="UP000217141">
    <property type="component" value="Chromosome I"/>
</dbReference>
<gene>
    <name evidence="2" type="ORF">CJD35_06635</name>
</gene>
<evidence type="ECO:0000313" key="2">
    <source>
        <dbReference type="EMBL" id="ASY44153.1"/>
    </source>
</evidence>
<accession>A0A249MS26</accession>
<dbReference type="EMBL" id="CP022745">
    <property type="protein sequence ID" value="ASY44153.1"/>
    <property type="molecule type" value="Genomic_DNA"/>
</dbReference>
<protein>
    <submittedName>
        <fullName evidence="2">Uncharacterized protein</fullName>
    </submittedName>
</protein>